<accession>A0A8J3K1I8</accession>
<dbReference type="EMBL" id="BONG01000044">
    <property type="protein sequence ID" value="GIF92369.1"/>
    <property type="molecule type" value="Genomic_DNA"/>
</dbReference>
<dbReference type="AlphaFoldDB" id="A0A8J3K1I8"/>
<reference evidence="2 3" key="1">
    <citation type="submission" date="2021-01" db="EMBL/GenBank/DDBJ databases">
        <title>Whole genome shotgun sequence of Catellatospora chokoriensis NBRC 107358.</title>
        <authorList>
            <person name="Komaki H."/>
            <person name="Tamura T."/>
        </authorList>
    </citation>
    <scope>NUCLEOTIDE SEQUENCE [LARGE SCALE GENOMIC DNA]</scope>
    <source>
        <strain evidence="2 3">NBRC 107358</strain>
    </source>
</reference>
<evidence type="ECO:0000313" key="2">
    <source>
        <dbReference type="EMBL" id="GIF92369.1"/>
    </source>
</evidence>
<evidence type="ECO:0000313" key="3">
    <source>
        <dbReference type="Proteomes" id="UP000619293"/>
    </source>
</evidence>
<dbReference type="InterPro" id="IPR032330">
    <property type="entry name" value="EF-G-binding_C"/>
</dbReference>
<name>A0A8J3K1I8_9ACTN</name>
<protein>
    <recommendedName>
        <fullName evidence="1">Elongation factor G-binding protein C-terminal treble-clef zinc-finger domain-containing protein</fullName>
    </recommendedName>
</protein>
<evidence type="ECO:0000259" key="1">
    <source>
        <dbReference type="Pfam" id="PF16571"/>
    </source>
</evidence>
<sequence length="173" mass="18571">MQPLTAAEIRGCLANTSKGEGQRLTLPAPPEHLAWPDLDFLGWRDARAPGRAYLVTPLGSTVVGLALSATVPPRTLMRSSMCEFCHTLHDAASIALFSGRLAGAAGRAGNTAGTYACTDLACSLYIRNLRKPFLPQPQETITPQERIARLRQKVTAFVTRVLDTDPSGSRQAA</sequence>
<comment type="caution">
    <text evidence="2">The sequence shown here is derived from an EMBL/GenBank/DDBJ whole genome shotgun (WGS) entry which is preliminary data.</text>
</comment>
<dbReference type="Pfam" id="PF16571">
    <property type="entry name" value="FBP_C"/>
    <property type="match status" value="1"/>
</dbReference>
<feature type="domain" description="Elongation factor G-binding protein C-terminal treble-clef zinc-finger" evidence="1">
    <location>
        <begin position="8"/>
        <end position="161"/>
    </location>
</feature>
<proteinExistence type="predicted"/>
<dbReference type="RefSeq" id="WP_191843775.1">
    <property type="nucleotide sequence ID" value="NZ_BAAALB010000038.1"/>
</dbReference>
<organism evidence="2 3">
    <name type="scientific">Catellatospora chokoriensis</name>
    <dbReference type="NCBI Taxonomy" id="310353"/>
    <lineage>
        <taxon>Bacteria</taxon>
        <taxon>Bacillati</taxon>
        <taxon>Actinomycetota</taxon>
        <taxon>Actinomycetes</taxon>
        <taxon>Micromonosporales</taxon>
        <taxon>Micromonosporaceae</taxon>
        <taxon>Catellatospora</taxon>
    </lineage>
</organism>
<dbReference type="Proteomes" id="UP000619293">
    <property type="component" value="Unassembled WGS sequence"/>
</dbReference>
<gene>
    <name evidence="2" type="ORF">Cch02nite_58130</name>
</gene>
<keyword evidence="3" id="KW-1185">Reference proteome</keyword>